<evidence type="ECO:0000256" key="6">
    <source>
        <dbReference type="ARBA" id="ARBA00023136"/>
    </source>
</evidence>
<dbReference type="InterPro" id="IPR011014">
    <property type="entry name" value="MscS_channel_TM-2"/>
</dbReference>
<dbReference type="InterPro" id="IPR011066">
    <property type="entry name" value="MscS_channel_C_sf"/>
</dbReference>
<feature type="transmembrane region" description="Helical" evidence="7">
    <location>
        <begin position="13"/>
        <end position="34"/>
    </location>
</feature>
<dbReference type="InterPro" id="IPR023408">
    <property type="entry name" value="MscS_beta-dom_sf"/>
</dbReference>
<evidence type="ECO:0000313" key="11">
    <source>
        <dbReference type="EMBL" id="MBP2201608.1"/>
    </source>
</evidence>
<evidence type="ECO:0000256" key="5">
    <source>
        <dbReference type="ARBA" id="ARBA00022989"/>
    </source>
</evidence>
<protein>
    <submittedName>
        <fullName evidence="11">MscS family membrane protein</fullName>
    </submittedName>
</protein>
<evidence type="ECO:0000256" key="1">
    <source>
        <dbReference type="ARBA" id="ARBA00004651"/>
    </source>
</evidence>
<dbReference type="Proteomes" id="UP000740329">
    <property type="component" value="Unassembled WGS sequence"/>
</dbReference>
<dbReference type="AlphaFoldDB" id="A0A8J7UTF5"/>
<evidence type="ECO:0000313" key="12">
    <source>
        <dbReference type="Proteomes" id="UP000740329"/>
    </source>
</evidence>
<dbReference type="InterPro" id="IPR049278">
    <property type="entry name" value="MS_channel_C"/>
</dbReference>
<evidence type="ECO:0000256" key="3">
    <source>
        <dbReference type="ARBA" id="ARBA00022475"/>
    </source>
</evidence>
<dbReference type="Pfam" id="PF00924">
    <property type="entry name" value="MS_channel_2nd"/>
    <property type="match status" value="1"/>
</dbReference>
<dbReference type="Pfam" id="PF21082">
    <property type="entry name" value="MS_channel_3rd"/>
    <property type="match status" value="1"/>
</dbReference>
<dbReference type="PANTHER" id="PTHR30221:SF1">
    <property type="entry name" value="SMALL-CONDUCTANCE MECHANOSENSITIVE CHANNEL"/>
    <property type="match status" value="1"/>
</dbReference>
<dbReference type="InterPro" id="IPR006685">
    <property type="entry name" value="MscS_channel_2nd"/>
</dbReference>
<dbReference type="GO" id="GO:0005886">
    <property type="term" value="C:plasma membrane"/>
    <property type="evidence" value="ECO:0007669"/>
    <property type="project" value="UniProtKB-SubCell"/>
</dbReference>
<keyword evidence="3" id="KW-1003">Cell membrane</keyword>
<dbReference type="SUPFAM" id="SSF82689">
    <property type="entry name" value="Mechanosensitive channel protein MscS (YggB), C-terminal domain"/>
    <property type="match status" value="1"/>
</dbReference>
<dbReference type="InterPro" id="IPR045275">
    <property type="entry name" value="MscS_archaea/bacteria_type"/>
</dbReference>
<comment type="subcellular location">
    <subcellularLocation>
        <location evidence="1">Cell membrane</location>
        <topology evidence="1">Multi-pass membrane protein</topology>
    </subcellularLocation>
</comment>
<keyword evidence="5 7" id="KW-1133">Transmembrane helix</keyword>
<proteinExistence type="inferred from homology"/>
<dbReference type="SUPFAM" id="SSF50182">
    <property type="entry name" value="Sm-like ribonucleoproteins"/>
    <property type="match status" value="1"/>
</dbReference>
<dbReference type="GO" id="GO:0008381">
    <property type="term" value="F:mechanosensitive monoatomic ion channel activity"/>
    <property type="evidence" value="ECO:0007669"/>
    <property type="project" value="InterPro"/>
</dbReference>
<dbReference type="SUPFAM" id="SSF82861">
    <property type="entry name" value="Mechanosensitive channel protein MscS (YggB), transmembrane region"/>
    <property type="match status" value="1"/>
</dbReference>
<dbReference type="OrthoDB" id="121853at2157"/>
<evidence type="ECO:0000256" key="2">
    <source>
        <dbReference type="ARBA" id="ARBA00008017"/>
    </source>
</evidence>
<evidence type="ECO:0000256" key="4">
    <source>
        <dbReference type="ARBA" id="ARBA00022692"/>
    </source>
</evidence>
<feature type="domain" description="Mechanosensitive ion channel MscS" evidence="8">
    <location>
        <begin position="181"/>
        <end position="247"/>
    </location>
</feature>
<comment type="similarity">
    <text evidence="2">Belongs to the MscS (TC 1.A.23) family.</text>
</comment>
<dbReference type="InterPro" id="IPR010920">
    <property type="entry name" value="LSM_dom_sf"/>
</dbReference>
<evidence type="ECO:0000259" key="9">
    <source>
        <dbReference type="Pfam" id="PF21082"/>
    </source>
</evidence>
<organism evidence="11 12">
    <name type="scientific">Methanococcus voltae</name>
    <dbReference type="NCBI Taxonomy" id="2188"/>
    <lineage>
        <taxon>Archaea</taxon>
        <taxon>Methanobacteriati</taxon>
        <taxon>Methanobacteriota</taxon>
        <taxon>Methanomada group</taxon>
        <taxon>Methanococci</taxon>
        <taxon>Methanococcales</taxon>
        <taxon>Methanococcaceae</taxon>
        <taxon>Methanococcus</taxon>
    </lineage>
</organism>
<evidence type="ECO:0000259" key="10">
    <source>
        <dbReference type="Pfam" id="PF21088"/>
    </source>
</evidence>
<feature type="domain" description="Mechanosensitive ion channel MscS C-terminal" evidence="9">
    <location>
        <begin position="254"/>
        <end position="340"/>
    </location>
</feature>
<comment type="caution">
    <text evidence="11">The sequence shown here is derived from an EMBL/GenBank/DDBJ whole genome shotgun (WGS) entry which is preliminary data.</text>
</comment>
<sequence>MDYLNFMLFGNTIFEYVMLIVYIFLGVIAGKVLKILIEKYAKKLVGKTKTVWDDVVIDAVKLPLMIVVFAIFFRYGMLSLNLTPNLITLVNESVNVVYILALLIFTLKFVDDVFIYWIIPRAEKSESKLDDQIIPPVRKLLKIFIVIGGILLMLANLQVDISALLAGIGIGGLAVALASQDTLENFLGGLIIISDKTFLIHDWIKWGGGEGVVEEVGIRSTKVRTFGDTIITVPNGDLVKTEVENYSARRKRQVKTTIGVTYSTTPEKMVKAKEIIKDILDEHHGVVDPIRVSFTEFGNFSLNIRVEYFVREFGFDYFLTTVDEVNTKIMTKFRDAGIDFAFPTQTLHLTNDDDALNVNFIGEREQ</sequence>
<dbReference type="PANTHER" id="PTHR30221">
    <property type="entry name" value="SMALL-CONDUCTANCE MECHANOSENSITIVE CHANNEL"/>
    <property type="match status" value="1"/>
</dbReference>
<gene>
    <name evidence="11" type="ORF">J3E07_001020</name>
</gene>
<dbReference type="Gene3D" id="2.30.30.60">
    <property type="match status" value="1"/>
</dbReference>
<dbReference type="InterPro" id="IPR049142">
    <property type="entry name" value="MS_channel_1st"/>
</dbReference>
<keyword evidence="6 7" id="KW-0472">Membrane</keyword>
<dbReference type="Gene3D" id="1.10.287.1260">
    <property type="match status" value="1"/>
</dbReference>
<keyword evidence="4 7" id="KW-0812">Transmembrane</keyword>
<dbReference type="Gene3D" id="3.30.70.100">
    <property type="match status" value="1"/>
</dbReference>
<feature type="transmembrane region" description="Helical" evidence="7">
    <location>
        <begin position="55"/>
        <end position="76"/>
    </location>
</feature>
<dbReference type="Pfam" id="PF21088">
    <property type="entry name" value="MS_channel_1st"/>
    <property type="match status" value="1"/>
</dbReference>
<reference evidence="11" key="1">
    <citation type="submission" date="2021-03" db="EMBL/GenBank/DDBJ databases">
        <title>Genomic Encyclopedia of Type Strains, Phase IV (KMG-V): Genome sequencing to study the core and pangenomes of soil and plant-associated prokaryotes.</title>
        <authorList>
            <person name="Whitman W."/>
        </authorList>
    </citation>
    <scope>NUCLEOTIDE SEQUENCE</scope>
    <source>
        <strain evidence="11">C4</strain>
    </source>
</reference>
<feature type="transmembrane region" description="Helical" evidence="7">
    <location>
        <begin position="140"/>
        <end position="155"/>
    </location>
</feature>
<dbReference type="EMBL" id="JAGGMV010000002">
    <property type="protein sequence ID" value="MBP2201608.1"/>
    <property type="molecule type" value="Genomic_DNA"/>
</dbReference>
<feature type="domain" description="Mechanosensitive ion channel transmembrane helices 2/3" evidence="10">
    <location>
        <begin position="139"/>
        <end position="180"/>
    </location>
</feature>
<name>A0A8J7UTF5_METVO</name>
<evidence type="ECO:0000259" key="8">
    <source>
        <dbReference type="Pfam" id="PF00924"/>
    </source>
</evidence>
<dbReference type="RefSeq" id="WP_209591072.1">
    <property type="nucleotide sequence ID" value="NZ_JAGGMU010000002.1"/>
</dbReference>
<accession>A0A8J7UTF5</accession>
<evidence type="ECO:0000256" key="7">
    <source>
        <dbReference type="SAM" id="Phobius"/>
    </source>
</evidence>
<feature type="transmembrane region" description="Helical" evidence="7">
    <location>
        <begin position="96"/>
        <end position="119"/>
    </location>
</feature>